<dbReference type="RefSeq" id="WP_179299704.1">
    <property type="nucleotide sequence ID" value="NZ_MQWD01000001.1"/>
</dbReference>
<reference evidence="2 3" key="1">
    <citation type="submission" date="2016-11" db="EMBL/GenBank/DDBJ databases">
        <title>Study of marine rhodopsin-containing bacteria.</title>
        <authorList>
            <person name="Yoshizawa S."/>
            <person name="Kumagai Y."/>
            <person name="Kogure K."/>
        </authorList>
    </citation>
    <scope>NUCLEOTIDE SEQUENCE [LARGE SCALE GENOMIC DNA]</scope>
    <source>
        <strain evidence="2 3">SAORIC-28</strain>
    </source>
</reference>
<protein>
    <recommendedName>
        <fullName evidence="4">Outer membrane protein beta-barrel domain-containing protein</fullName>
    </recommendedName>
</protein>
<evidence type="ECO:0000256" key="1">
    <source>
        <dbReference type="SAM" id="SignalP"/>
    </source>
</evidence>
<dbReference type="EMBL" id="MQWD01000001">
    <property type="protein sequence ID" value="PAP77941.1"/>
    <property type="molecule type" value="Genomic_DNA"/>
</dbReference>
<organism evidence="2 3">
    <name type="scientific">Rubrivirga marina</name>
    <dbReference type="NCBI Taxonomy" id="1196024"/>
    <lineage>
        <taxon>Bacteria</taxon>
        <taxon>Pseudomonadati</taxon>
        <taxon>Rhodothermota</taxon>
        <taxon>Rhodothermia</taxon>
        <taxon>Rhodothermales</taxon>
        <taxon>Rubricoccaceae</taxon>
        <taxon>Rubrivirga</taxon>
    </lineage>
</organism>
<feature type="chain" id="PRO_5013103187" description="Outer membrane protein beta-barrel domain-containing protein" evidence="1">
    <location>
        <begin position="27"/>
        <end position="279"/>
    </location>
</feature>
<name>A0A271J338_9BACT</name>
<evidence type="ECO:0000313" key="3">
    <source>
        <dbReference type="Proteomes" id="UP000216339"/>
    </source>
</evidence>
<evidence type="ECO:0000313" key="2">
    <source>
        <dbReference type="EMBL" id="PAP77941.1"/>
    </source>
</evidence>
<keyword evidence="1" id="KW-0732">Signal</keyword>
<gene>
    <name evidence="2" type="ORF">BSZ37_16590</name>
</gene>
<sequence length="279" mass="29036">MRLLPPPFRAALAVFCLVLAAAPADAQYRGSASDPITAGRSASVTVGPLRFQSLFGHDGLDRPPVPEQERSGIAFRLAGESSTLTLGYVASESAAPGSTTTLGSAALVDLQVGPTIRAFTVGDESWVTPLVPIQFSFGYQYLQPPQPASETEEGPDAFHLGRFGIGVGLGLEAGTEIASSVASEIVGTLAFVVAPGTITDFSDIAFDPAFGQRTVRLDAEVRVAEVAETGLGVALGYTRQVTQWDPAGVESASDLADALSADGYVEQSRVGIFRIGITF</sequence>
<evidence type="ECO:0008006" key="4">
    <source>
        <dbReference type="Google" id="ProtNLM"/>
    </source>
</evidence>
<comment type="caution">
    <text evidence="2">The sequence shown here is derived from an EMBL/GenBank/DDBJ whole genome shotgun (WGS) entry which is preliminary data.</text>
</comment>
<keyword evidence="3" id="KW-1185">Reference proteome</keyword>
<proteinExistence type="predicted"/>
<dbReference type="AlphaFoldDB" id="A0A271J338"/>
<feature type="signal peptide" evidence="1">
    <location>
        <begin position="1"/>
        <end position="26"/>
    </location>
</feature>
<dbReference type="Proteomes" id="UP000216339">
    <property type="component" value="Unassembled WGS sequence"/>
</dbReference>
<accession>A0A271J338</accession>